<name>A0A061E767_THECC</name>
<proteinExistence type="predicted"/>
<organism evidence="1 2">
    <name type="scientific">Theobroma cacao</name>
    <name type="common">Cacao</name>
    <name type="synonym">Cocoa</name>
    <dbReference type="NCBI Taxonomy" id="3641"/>
    <lineage>
        <taxon>Eukaryota</taxon>
        <taxon>Viridiplantae</taxon>
        <taxon>Streptophyta</taxon>
        <taxon>Embryophyta</taxon>
        <taxon>Tracheophyta</taxon>
        <taxon>Spermatophyta</taxon>
        <taxon>Magnoliopsida</taxon>
        <taxon>eudicotyledons</taxon>
        <taxon>Gunneridae</taxon>
        <taxon>Pentapetalae</taxon>
        <taxon>rosids</taxon>
        <taxon>malvids</taxon>
        <taxon>Malvales</taxon>
        <taxon>Malvaceae</taxon>
        <taxon>Byttnerioideae</taxon>
        <taxon>Theobroma</taxon>
    </lineage>
</organism>
<dbReference type="Proteomes" id="UP000026915">
    <property type="component" value="Chromosome 2"/>
</dbReference>
<protein>
    <submittedName>
        <fullName evidence="1">Uncharacterized protein</fullName>
    </submittedName>
</protein>
<gene>
    <name evidence="1" type="ORF">TCM_010742</name>
</gene>
<dbReference type="Gramene" id="EOY00806">
    <property type="protein sequence ID" value="EOY00806"/>
    <property type="gene ID" value="TCM_010742"/>
</dbReference>
<keyword evidence="2" id="KW-1185">Reference proteome</keyword>
<evidence type="ECO:0000313" key="2">
    <source>
        <dbReference type="Proteomes" id="UP000026915"/>
    </source>
</evidence>
<sequence>MVYAQAKCKLLHYAYCIILDIIRHQQLLLLLLFHNKRVLYGQKKGRNKSFLIPDQPGSVRLTPNCPVAPLPLSKSPLGSSDMNMAWIWHLGSAPSRYTPTGSPATFTSAWGERSNCCC</sequence>
<dbReference type="HOGENOM" id="CLU_2077350_0_0_1"/>
<dbReference type="InParanoid" id="A0A061E767"/>
<dbReference type="EMBL" id="CM001880">
    <property type="protein sequence ID" value="EOY00806.1"/>
    <property type="molecule type" value="Genomic_DNA"/>
</dbReference>
<evidence type="ECO:0000313" key="1">
    <source>
        <dbReference type="EMBL" id="EOY00806.1"/>
    </source>
</evidence>
<reference evidence="1 2" key="1">
    <citation type="journal article" date="2013" name="Genome Biol.">
        <title>The genome sequence of the most widely cultivated cacao type and its use to identify candidate genes regulating pod color.</title>
        <authorList>
            <person name="Motamayor J.C."/>
            <person name="Mockaitis K."/>
            <person name="Schmutz J."/>
            <person name="Haiminen N."/>
            <person name="Iii D.L."/>
            <person name="Cornejo O."/>
            <person name="Findley S.D."/>
            <person name="Zheng P."/>
            <person name="Utro F."/>
            <person name="Royaert S."/>
            <person name="Saski C."/>
            <person name="Jenkins J."/>
            <person name="Podicheti R."/>
            <person name="Zhao M."/>
            <person name="Scheffler B.E."/>
            <person name="Stack J.C."/>
            <person name="Feltus F.A."/>
            <person name="Mustiga G.M."/>
            <person name="Amores F."/>
            <person name="Phillips W."/>
            <person name="Marelli J.P."/>
            <person name="May G.D."/>
            <person name="Shapiro H."/>
            <person name="Ma J."/>
            <person name="Bustamante C.D."/>
            <person name="Schnell R.J."/>
            <person name="Main D."/>
            <person name="Gilbert D."/>
            <person name="Parida L."/>
            <person name="Kuhn D.N."/>
        </authorList>
    </citation>
    <scope>NUCLEOTIDE SEQUENCE [LARGE SCALE GENOMIC DNA]</scope>
    <source>
        <strain evidence="2">cv. Matina 1-6</strain>
    </source>
</reference>
<dbReference type="AlphaFoldDB" id="A0A061E767"/>
<accession>A0A061E767</accession>